<name>A0A9N9I6A3_FUNMO</name>
<feature type="non-terminal residue" evidence="1">
    <location>
        <position position="1"/>
    </location>
</feature>
<protein>
    <submittedName>
        <fullName evidence="1">14844_t:CDS:1</fullName>
    </submittedName>
</protein>
<dbReference type="Proteomes" id="UP000789375">
    <property type="component" value="Unassembled WGS sequence"/>
</dbReference>
<reference evidence="1" key="1">
    <citation type="submission" date="2021-06" db="EMBL/GenBank/DDBJ databases">
        <authorList>
            <person name="Kallberg Y."/>
            <person name="Tangrot J."/>
            <person name="Rosling A."/>
        </authorList>
    </citation>
    <scope>NUCLEOTIDE SEQUENCE</scope>
    <source>
        <strain evidence="1">87-6 pot B 2015</strain>
    </source>
</reference>
<comment type="caution">
    <text evidence="1">The sequence shown here is derived from an EMBL/GenBank/DDBJ whole genome shotgun (WGS) entry which is preliminary data.</text>
</comment>
<keyword evidence="2" id="KW-1185">Reference proteome</keyword>
<organism evidence="1 2">
    <name type="scientific">Funneliformis mosseae</name>
    <name type="common">Endomycorrhizal fungus</name>
    <name type="synonym">Glomus mosseae</name>
    <dbReference type="NCBI Taxonomy" id="27381"/>
    <lineage>
        <taxon>Eukaryota</taxon>
        <taxon>Fungi</taxon>
        <taxon>Fungi incertae sedis</taxon>
        <taxon>Mucoromycota</taxon>
        <taxon>Glomeromycotina</taxon>
        <taxon>Glomeromycetes</taxon>
        <taxon>Glomerales</taxon>
        <taxon>Glomeraceae</taxon>
        <taxon>Funneliformis</taxon>
    </lineage>
</organism>
<sequence>KELALISEDKDSLTNQRGKRTEVIIHDQVISSIAYVKEIPELLDIIDDAENNDDGNNNYSSQI</sequence>
<gene>
    <name evidence="1" type="ORF">FMOSSE_LOCUS15110</name>
</gene>
<feature type="non-terminal residue" evidence="1">
    <location>
        <position position="63"/>
    </location>
</feature>
<evidence type="ECO:0000313" key="1">
    <source>
        <dbReference type="EMBL" id="CAG8722677.1"/>
    </source>
</evidence>
<dbReference type="EMBL" id="CAJVPP010013979">
    <property type="protein sequence ID" value="CAG8722677.1"/>
    <property type="molecule type" value="Genomic_DNA"/>
</dbReference>
<accession>A0A9N9I6A3</accession>
<evidence type="ECO:0000313" key="2">
    <source>
        <dbReference type="Proteomes" id="UP000789375"/>
    </source>
</evidence>
<proteinExistence type="predicted"/>
<dbReference type="AlphaFoldDB" id="A0A9N9I6A3"/>